<dbReference type="InterPro" id="IPR014756">
    <property type="entry name" value="Ig_E-set"/>
</dbReference>
<gene>
    <name evidence="3" type="ORF">PV327_011722</name>
</gene>
<evidence type="ECO:0000259" key="2">
    <source>
        <dbReference type="Pfam" id="PF05351"/>
    </source>
</evidence>
<dbReference type="PANTHER" id="PTHR12976:SF0">
    <property type="entry name" value="RETINAL ROD RHODOPSIN-SENSITIVE CGMP 3',5'-CYCLIC PHOSPHODIESTERASE SUBUNIT DELTA"/>
    <property type="match status" value="1"/>
</dbReference>
<dbReference type="AlphaFoldDB" id="A0AA39C256"/>
<name>A0AA39C256_MICHY</name>
<dbReference type="InterPro" id="IPR037036">
    <property type="entry name" value="PDED_dom_sf"/>
</dbReference>
<dbReference type="InterPro" id="IPR008015">
    <property type="entry name" value="PDED_dom"/>
</dbReference>
<proteinExistence type="inferred from homology"/>
<accession>A0AA39C256</accession>
<dbReference type="Pfam" id="PF05351">
    <property type="entry name" value="GMP_PDE_delta"/>
    <property type="match status" value="1"/>
</dbReference>
<dbReference type="Proteomes" id="UP001168972">
    <property type="component" value="Unassembled WGS sequence"/>
</dbReference>
<reference evidence="3" key="1">
    <citation type="journal article" date="2023" name="bioRxiv">
        <title>Scaffold-level genome assemblies of two parasitoid biocontrol wasps reveal the parthenogenesis mechanism and an associated novel virus.</title>
        <authorList>
            <person name="Inwood S."/>
            <person name="Skelly J."/>
            <person name="Guhlin J."/>
            <person name="Harrop T."/>
            <person name="Goldson S."/>
            <person name="Dearden P."/>
        </authorList>
    </citation>
    <scope>NUCLEOTIDE SEQUENCE</scope>
    <source>
        <strain evidence="3">Lincoln</strain>
        <tissue evidence="3">Whole body</tissue>
    </source>
</reference>
<evidence type="ECO:0000313" key="3">
    <source>
        <dbReference type="EMBL" id="KAK0156682.1"/>
    </source>
</evidence>
<keyword evidence="4" id="KW-1185">Reference proteome</keyword>
<protein>
    <recommendedName>
        <fullName evidence="2">GMP phosphodiesterase delta subunit domain-containing protein</fullName>
    </recommendedName>
</protein>
<dbReference type="EMBL" id="JAQQBR010003578">
    <property type="protein sequence ID" value="KAK0156682.1"/>
    <property type="molecule type" value="Genomic_DNA"/>
</dbReference>
<dbReference type="Gene3D" id="2.70.50.40">
    <property type="entry name" value="GMP phosphodiesterase, delta subunit"/>
    <property type="match status" value="1"/>
</dbReference>
<dbReference type="SUPFAM" id="SSF81296">
    <property type="entry name" value="E set domains"/>
    <property type="match status" value="1"/>
</dbReference>
<comment type="similarity">
    <text evidence="1">Belongs to the PDE6D/unc-119 family.</text>
</comment>
<dbReference type="PANTHER" id="PTHR12976">
    <property type="entry name" value="RETINAL ROD RHODOPSIN-SENSITIVE CGMP 3',5'-CYCLIC PHOSPHODIESTERASE DELTA-SUBUNIT"/>
    <property type="match status" value="1"/>
</dbReference>
<evidence type="ECO:0000256" key="1">
    <source>
        <dbReference type="ARBA" id="ARBA00008102"/>
    </source>
</evidence>
<dbReference type="GO" id="GO:0005737">
    <property type="term" value="C:cytoplasm"/>
    <property type="evidence" value="ECO:0007669"/>
    <property type="project" value="TreeGrafter"/>
</dbReference>
<organism evidence="3 4">
    <name type="scientific">Microctonus hyperodae</name>
    <name type="common">Parasitoid wasp</name>
    <dbReference type="NCBI Taxonomy" id="165561"/>
    <lineage>
        <taxon>Eukaryota</taxon>
        <taxon>Metazoa</taxon>
        <taxon>Ecdysozoa</taxon>
        <taxon>Arthropoda</taxon>
        <taxon>Hexapoda</taxon>
        <taxon>Insecta</taxon>
        <taxon>Pterygota</taxon>
        <taxon>Neoptera</taxon>
        <taxon>Endopterygota</taxon>
        <taxon>Hymenoptera</taxon>
        <taxon>Apocrita</taxon>
        <taxon>Ichneumonoidea</taxon>
        <taxon>Braconidae</taxon>
        <taxon>Euphorinae</taxon>
        <taxon>Microctonus</taxon>
    </lineage>
</organism>
<feature type="non-terminal residue" evidence="3">
    <location>
        <position position="1"/>
    </location>
</feature>
<feature type="domain" description="GMP phosphodiesterase delta subunit" evidence="2">
    <location>
        <begin position="2"/>
        <end position="63"/>
    </location>
</feature>
<sequence length="64" mass="7351">MYKGVCLEKWSFEFGLVIPNSTNTWQSFIKAARETQMMLVDIISGNVVIETKFFDNDLLVSTSR</sequence>
<evidence type="ECO:0000313" key="4">
    <source>
        <dbReference type="Proteomes" id="UP001168972"/>
    </source>
</evidence>
<comment type="caution">
    <text evidence="3">The sequence shown here is derived from an EMBL/GenBank/DDBJ whole genome shotgun (WGS) entry which is preliminary data.</text>
</comment>
<reference evidence="3" key="2">
    <citation type="submission" date="2023-03" db="EMBL/GenBank/DDBJ databases">
        <authorList>
            <person name="Inwood S.N."/>
            <person name="Skelly J.G."/>
            <person name="Guhlin J."/>
            <person name="Harrop T.W.R."/>
            <person name="Goldson S.G."/>
            <person name="Dearden P.K."/>
        </authorList>
    </citation>
    <scope>NUCLEOTIDE SEQUENCE</scope>
    <source>
        <strain evidence="3">Lincoln</strain>
        <tissue evidence="3">Whole body</tissue>
    </source>
</reference>